<accession>A0AAV7M097</accession>
<organism evidence="1 2">
    <name type="scientific">Pleurodeles waltl</name>
    <name type="common">Iberian ribbed newt</name>
    <dbReference type="NCBI Taxonomy" id="8319"/>
    <lineage>
        <taxon>Eukaryota</taxon>
        <taxon>Metazoa</taxon>
        <taxon>Chordata</taxon>
        <taxon>Craniata</taxon>
        <taxon>Vertebrata</taxon>
        <taxon>Euteleostomi</taxon>
        <taxon>Amphibia</taxon>
        <taxon>Batrachia</taxon>
        <taxon>Caudata</taxon>
        <taxon>Salamandroidea</taxon>
        <taxon>Salamandridae</taxon>
        <taxon>Pleurodelinae</taxon>
        <taxon>Pleurodeles</taxon>
    </lineage>
</organism>
<comment type="caution">
    <text evidence="1">The sequence shown here is derived from an EMBL/GenBank/DDBJ whole genome shotgun (WGS) entry which is preliminary data.</text>
</comment>
<dbReference type="EMBL" id="JANPWB010000014">
    <property type="protein sequence ID" value="KAJ1096549.1"/>
    <property type="molecule type" value="Genomic_DNA"/>
</dbReference>
<reference evidence="1" key="1">
    <citation type="journal article" date="2022" name="bioRxiv">
        <title>Sequencing and chromosome-scale assembly of the giantPleurodeles waltlgenome.</title>
        <authorList>
            <person name="Brown T."/>
            <person name="Elewa A."/>
            <person name="Iarovenko S."/>
            <person name="Subramanian E."/>
            <person name="Araus A.J."/>
            <person name="Petzold A."/>
            <person name="Susuki M."/>
            <person name="Suzuki K.-i.T."/>
            <person name="Hayashi T."/>
            <person name="Toyoda A."/>
            <person name="Oliveira C."/>
            <person name="Osipova E."/>
            <person name="Leigh N.D."/>
            <person name="Simon A."/>
            <person name="Yun M.H."/>
        </authorList>
    </citation>
    <scope>NUCLEOTIDE SEQUENCE</scope>
    <source>
        <strain evidence="1">20211129_DDA</strain>
        <tissue evidence="1">Liver</tissue>
    </source>
</reference>
<proteinExistence type="predicted"/>
<dbReference type="AlphaFoldDB" id="A0AAV7M097"/>
<protein>
    <submittedName>
        <fullName evidence="1">Uncharacterized protein</fullName>
    </submittedName>
</protein>
<keyword evidence="2" id="KW-1185">Reference proteome</keyword>
<evidence type="ECO:0000313" key="2">
    <source>
        <dbReference type="Proteomes" id="UP001066276"/>
    </source>
</evidence>
<dbReference type="Proteomes" id="UP001066276">
    <property type="component" value="Chromosome 10"/>
</dbReference>
<evidence type="ECO:0000313" key="1">
    <source>
        <dbReference type="EMBL" id="KAJ1096549.1"/>
    </source>
</evidence>
<sequence length="125" mass="13402">MVPLPVGSSHADQAPHLFSSSDLQRRCPEALLLLHASTLRRTVRRGVGALDTGPSSRGSAIKVGIGGKKQMTRNRSGSSHSACSAHTARCAQLRSVSNKTQETTVLHFTHFAFLLLYLIIPVGCL</sequence>
<gene>
    <name evidence="1" type="ORF">NDU88_001685</name>
</gene>
<name>A0AAV7M097_PLEWA</name>